<dbReference type="AlphaFoldDB" id="A0AAN6BRI3"/>
<evidence type="ECO:0000256" key="14">
    <source>
        <dbReference type="ARBA" id="ARBA00022840"/>
    </source>
</evidence>
<dbReference type="Proteomes" id="UP000051487">
    <property type="component" value="Unassembled WGS sequence"/>
</dbReference>
<dbReference type="PANTHER" id="PTHR20861:SF1">
    <property type="entry name" value="HOMOSERINE KINASE"/>
    <property type="match status" value="1"/>
</dbReference>
<comment type="caution">
    <text evidence="26">The sequence shown here is derived from an EMBL/GenBank/DDBJ whole genome shotgun (WGS) entry which is preliminary data.</text>
</comment>
<keyword evidence="8" id="KW-0808">Transferase</keyword>
<dbReference type="HAMAP" id="MF_00384">
    <property type="entry name" value="Homoser_kinase"/>
    <property type="match status" value="1"/>
</dbReference>
<dbReference type="Proteomes" id="UP000649114">
    <property type="component" value="Unassembled WGS sequence"/>
</dbReference>
<reference evidence="26" key="3">
    <citation type="submission" date="2020-04" db="EMBL/GenBank/DDBJ databases">
        <authorList>
            <person name="Santos R.A.C."/>
            <person name="Steenwyk J.L."/>
            <person name="Rivero-Menendez O."/>
            <person name="Mead M.E."/>
            <person name="Silva L.P."/>
            <person name="Bastos R.W."/>
            <person name="Alastruey-Izquierdo A."/>
            <person name="Goldman G.H."/>
            <person name="Rokas A."/>
        </authorList>
    </citation>
    <scope>NUCLEOTIDE SEQUENCE</scope>
    <source>
        <strain evidence="26">CNM-CM8927</strain>
    </source>
</reference>
<dbReference type="SUPFAM" id="SSF55060">
    <property type="entry name" value="GHMP Kinase, C-terminal domain"/>
    <property type="match status" value="1"/>
</dbReference>
<keyword evidence="19" id="KW-0753">Steroid metabolism</keyword>
<dbReference type="PANTHER" id="PTHR20861">
    <property type="entry name" value="HOMOSERINE/4-DIPHOSPHOCYTIDYL-2-C-METHYL-D-ERYTHRITOL KINASE"/>
    <property type="match status" value="1"/>
</dbReference>
<evidence type="ECO:0000256" key="15">
    <source>
        <dbReference type="ARBA" id="ARBA00022989"/>
    </source>
</evidence>
<evidence type="ECO:0000256" key="22">
    <source>
        <dbReference type="SAM" id="Phobius"/>
    </source>
</evidence>
<feature type="domain" description="GHMP kinase N-terminal" evidence="23">
    <location>
        <begin position="71"/>
        <end position="155"/>
    </location>
</feature>
<evidence type="ECO:0000259" key="23">
    <source>
        <dbReference type="Pfam" id="PF00288"/>
    </source>
</evidence>
<dbReference type="GO" id="GO:0009088">
    <property type="term" value="P:threonine biosynthetic process"/>
    <property type="evidence" value="ECO:0007669"/>
    <property type="project" value="UniProtKB-KW"/>
</dbReference>
<keyword evidence="12 25" id="KW-0418">Kinase</keyword>
<comment type="similarity">
    <text evidence="3">Belongs to the SPCS1 family.</text>
</comment>
<keyword evidence="14" id="KW-0067">ATP-binding</keyword>
<dbReference type="Gene3D" id="3.30.70.890">
    <property type="entry name" value="GHMP kinase, C-terminal domain"/>
    <property type="match status" value="1"/>
</dbReference>
<dbReference type="Pfam" id="PF06645">
    <property type="entry name" value="SPC12"/>
    <property type="match status" value="1"/>
</dbReference>
<dbReference type="Pfam" id="PF08544">
    <property type="entry name" value="GHMP_kinases_C"/>
    <property type="match status" value="1"/>
</dbReference>
<evidence type="ECO:0000256" key="9">
    <source>
        <dbReference type="ARBA" id="ARBA00022692"/>
    </source>
</evidence>
<dbReference type="InterPro" id="IPR006203">
    <property type="entry name" value="GHMP_knse_ATP-bd_CS"/>
</dbReference>
<dbReference type="PRINTS" id="PR00958">
    <property type="entry name" value="HOMSERKINASE"/>
</dbReference>
<evidence type="ECO:0000256" key="18">
    <source>
        <dbReference type="ARBA" id="ARBA00023166"/>
    </source>
</evidence>
<dbReference type="InterPro" id="IPR013750">
    <property type="entry name" value="GHMP_kinase_C_dom"/>
</dbReference>
<feature type="transmembrane region" description="Helical" evidence="22">
    <location>
        <begin position="361"/>
        <end position="381"/>
    </location>
</feature>
<evidence type="ECO:0000259" key="24">
    <source>
        <dbReference type="Pfam" id="PF08544"/>
    </source>
</evidence>
<protein>
    <recommendedName>
        <fullName evidence="6">Homoserine kinase</fullName>
        <ecNumber evidence="5">2.7.1.39</ecNumber>
    </recommendedName>
</protein>
<keyword evidence="16" id="KW-0444">Lipid biosynthesis</keyword>
<evidence type="ECO:0000313" key="25">
    <source>
        <dbReference type="EMBL" id="GAQ09054.1"/>
    </source>
</evidence>
<evidence type="ECO:0000256" key="21">
    <source>
        <dbReference type="ARBA" id="ARBA00054121"/>
    </source>
</evidence>
<keyword evidence="16" id="KW-0756">Sterol biosynthesis</keyword>
<evidence type="ECO:0000256" key="20">
    <source>
        <dbReference type="ARBA" id="ARBA00049913"/>
    </source>
</evidence>
<comment type="pathway">
    <text evidence="2">Amino-acid biosynthesis; L-threonine biosynthesis; L-threonine from L-aspartate: step 4/5.</text>
</comment>
<dbReference type="InterPro" id="IPR009542">
    <property type="entry name" value="Spc1/SPCS1"/>
</dbReference>
<evidence type="ECO:0000256" key="5">
    <source>
        <dbReference type="ARBA" id="ARBA00012078"/>
    </source>
</evidence>
<comment type="similarity">
    <text evidence="4">Belongs to the GHMP kinase family. Homoserine kinase subfamily.</text>
</comment>
<evidence type="ECO:0000256" key="1">
    <source>
        <dbReference type="ARBA" id="ARBA00004477"/>
    </source>
</evidence>
<evidence type="ECO:0000256" key="11">
    <source>
        <dbReference type="ARBA" id="ARBA00022741"/>
    </source>
</evidence>
<keyword evidence="15 22" id="KW-1133">Transmembrane helix</keyword>
<organism evidence="26 28">
    <name type="scientific">Aspergillus lentulus</name>
    <dbReference type="NCBI Taxonomy" id="293939"/>
    <lineage>
        <taxon>Eukaryota</taxon>
        <taxon>Fungi</taxon>
        <taxon>Dikarya</taxon>
        <taxon>Ascomycota</taxon>
        <taxon>Pezizomycotina</taxon>
        <taxon>Eurotiomycetes</taxon>
        <taxon>Eurotiomycetidae</taxon>
        <taxon>Eurotiales</taxon>
        <taxon>Aspergillaceae</taxon>
        <taxon>Aspergillus</taxon>
        <taxon>Aspergillus subgen. Fumigati</taxon>
    </lineage>
</organism>
<dbReference type="FunFam" id="3.30.230.10:FF:000068">
    <property type="entry name" value="Homoserine kinase"/>
    <property type="match status" value="1"/>
</dbReference>
<evidence type="ECO:0000313" key="27">
    <source>
        <dbReference type="Proteomes" id="UP000051487"/>
    </source>
</evidence>
<dbReference type="InterPro" id="IPR014721">
    <property type="entry name" value="Ribsml_uS5_D2-typ_fold_subgr"/>
</dbReference>
<evidence type="ECO:0000256" key="2">
    <source>
        <dbReference type="ARBA" id="ARBA00005015"/>
    </source>
</evidence>
<dbReference type="InterPro" id="IPR036554">
    <property type="entry name" value="GHMP_kinase_C_sf"/>
</dbReference>
<dbReference type="EMBL" id="JAAAPU010000015">
    <property type="protein sequence ID" value="KAF4207803.1"/>
    <property type="molecule type" value="Genomic_DNA"/>
</dbReference>
<evidence type="ECO:0000256" key="8">
    <source>
        <dbReference type="ARBA" id="ARBA00022679"/>
    </source>
</evidence>
<dbReference type="PROSITE" id="PS00627">
    <property type="entry name" value="GHMP_KINASES_ATP"/>
    <property type="match status" value="1"/>
</dbReference>
<sequence length="437" mass="47194">MSVSFIIRTPCSSANIGPGFDVIGLALSLHLELHVTIDSSKSSSEHPLNCVITYEDQSKSTEKISLDPEVNLITRVALYVLRCHDQRAFPVETRVHIVNPIPLGRGLGSSGTAVVAGVMLGNEVGRLGLSKDRLLDYCLMIERHPDNVAASLFGGFVGTYLNELKPEDVARKEIPLSEVLPAPAGGIDTGRRPPEPPLGIGHYRKFQWAKEIKAIAIIPDFVVPTANARNVLPTTYTRADVVFNLQRAALLPAALGSSPPDPDMIYLAMQDKVHQPYRKTLIPGLTEILQSMNPSTQPGLLGICLSGAGPTILALATDRFEEIADRIMSYFTSNDISCQWKLLEPAQDGATDFHGQRIAELLSTALLIISGVAAFLIGYIYEDIHLTLWTGLAGTLVTALAVIPPWPMYNKHPEKWLVPTTGSAGGPGIMVDGVKVA</sequence>
<evidence type="ECO:0000256" key="3">
    <source>
        <dbReference type="ARBA" id="ARBA00005245"/>
    </source>
</evidence>
<proteinExistence type="inferred from homology"/>
<keyword evidence="13" id="KW-0256">Endoplasmic reticulum</keyword>
<keyword evidence="16" id="KW-0752">Steroid biosynthesis</keyword>
<gene>
    <name evidence="25" type="ORF">ALT_6375</name>
    <name evidence="26" type="ORF">CNMCM8927_002116</name>
</gene>
<evidence type="ECO:0000256" key="16">
    <source>
        <dbReference type="ARBA" id="ARBA00023011"/>
    </source>
</evidence>
<evidence type="ECO:0000256" key="13">
    <source>
        <dbReference type="ARBA" id="ARBA00022824"/>
    </source>
</evidence>
<dbReference type="SUPFAM" id="SSF54211">
    <property type="entry name" value="Ribosomal protein S5 domain 2-like"/>
    <property type="match status" value="1"/>
</dbReference>
<dbReference type="InterPro" id="IPR006204">
    <property type="entry name" value="GHMP_kinase_N_dom"/>
</dbReference>
<evidence type="ECO:0000313" key="28">
    <source>
        <dbReference type="Proteomes" id="UP000649114"/>
    </source>
</evidence>
<keyword evidence="19" id="KW-0443">Lipid metabolism</keyword>
<comment type="function">
    <text evidence="21">Commits homoserine to the threonine biosynthesis pathway by catalyzing its O-phosphorylation.</text>
</comment>
<evidence type="ECO:0000256" key="10">
    <source>
        <dbReference type="ARBA" id="ARBA00022697"/>
    </source>
</evidence>
<feature type="transmembrane region" description="Helical" evidence="22">
    <location>
        <begin position="387"/>
        <end position="406"/>
    </location>
</feature>
<comment type="subcellular location">
    <subcellularLocation>
        <location evidence="1">Endoplasmic reticulum membrane</location>
        <topology evidence="1">Multi-pass membrane protein</topology>
    </subcellularLocation>
</comment>
<name>A0AAN6BRI3_ASPLE</name>
<feature type="domain" description="GHMP kinase C-terminal" evidence="24">
    <location>
        <begin position="268"/>
        <end position="327"/>
    </location>
</feature>
<dbReference type="EMBL" id="BCLY01000012">
    <property type="protein sequence ID" value="GAQ09054.1"/>
    <property type="molecule type" value="Genomic_DNA"/>
</dbReference>
<keyword evidence="18" id="KW-1207">Sterol metabolism</keyword>
<dbReference type="InterPro" id="IPR020568">
    <property type="entry name" value="Ribosomal_Su5_D2-typ_SF"/>
</dbReference>
<keyword evidence="10" id="KW-0791">Threonine biosynthesis</keyword>
<evidence type="ECO:0000313" key="26">
    <source>
        <dbReference type="EMBL" id="KAF4207803.1"/>
    </source>
</evidence>
<dbReference type="Pfam" id="PF00288">
    <property type="entry name" value="GHMP_kinases_N"/>
    <property type="match status" value="1"/>
</dbReference>
<evidence type="ECO:0000256" key="19">
    <source>
        <dbReference type="ARBA" id="ARBA00023221"/>
    </source>
</evidence>
<reference evidence="26" key="2">
    <citation type="journal article" date="2020" name="bioRxiv">
        <title>Genomic and phenotypic heterogeneity of clinical isolates of the human pathogens Aspergillus fumigatus, Aspergillus lentulus and Aspergillus fumigatiaffinis.</title>
        <authorList>
            <person name="dos Santos R.A.C."/>
            <person name="Steenwyk J.L."/>
            <person name="Rivero-Menendez O."/>
            <person name="Mead M.E."/>
            <person name="Silva L.P."/>
            <person name="Bastos R.W."/>
            <person name="Alastruey-Izquierdo A."/>
            <person name="Goldman G.H."/>
            <person name="Rokas A."/>
        </authorList>
    </citation>
    <scope>NUCLEOTIDE SEQUENCE</scope>
    <source>
        <strain evidence="26">CNM-CM8927</strain>
    </source>
</reference>
<dbReference type="EC" id="2.7.1.39" evidence="5"/>
<keyword evidence="11" id="KW-0547">Nucleotide-binding</keyword>
<dbReference type="NCBIfam" id="TIGR00191">
    <property type="entry name" value="thrB"/>
    <property type="match status" value="1"/>
</dbReference>
<keyword evidence="9 22" id="KW-0812">Transmembrane</keyword>
<evidence type="ECO:0000256" key="6">
    <source>
        <dbReference type="ARBA" id="ARBA00017858"/>
    </source>
</evidence>
<dbReference type="InterPro" id="IPR000870">
    <property type="entry name" value="Homoserine_kinase"/>
</dbReference>
<comment type="catalytic activity">
    <reaction evidence="20">
        <text>L-homoserine + ATP = O-phospho-L-homoserine + ADP + H(+)</text>
        <dbReference type="Rhea" id="RHEA:13985"/>
        <dbReference type="ChEBI" id="CHEBI:15378"/>
        <dbReference type="ChEBI" id="CHEBI:30616"/>
        <dbReference type="ChEBI" id="CHEBI:57476"/>
        <dbReference type="ChEBI" id="CHEBI:57590"/>
        <dbReference type="ChEBI" id="CHEBI:456216"/>
        <dbReference type="EC" id="2.7.1.39"/>
    </reaction>
    <physiologicalReaction direction="left-to-right" evidence="20">
        <dbReference type="Rhea" id="RHEA:13986"/>
    </physiologicalReaction>
</comment>
<dbReference type="GO" id="GO:0005524">
    <property type="term" value="F:ATP binding"/>
    <property type="evidence" value="ECO:0007669"/>
    <property type="project" value="UniProtKB-KW"/>
</dbReference>
<evidence type="ECO:0000256" key="4">
    <source>
        <dbReference type="ARBA" id="ARBA00007370"/>
    </source>
</evidence>
<evidence type="ECO:0000256" key="12">
    <source>
        <dbReference type="ARBA" id="ARBA00022777"/>
    </source>
</evidence>
<keyword evidence="7" id="KW-0028">Amino-acid biosynthesis</keyword>
<dbReference type="GO" id="GO:0016126">
    <property type="term" value="P:sterol biosynthetic process"/>
    <property type="evidence" value="ECO:0007669"/>
    <property type="project" value="UniProtKB-KW"/>
</dbReference>
<dbReference type="GO" id="GO:0004413">
    <property type="term" value="F:homoserine kinase activity"/>
    <property type="evidence" value="ECO:0007669"/>
    <property type="project" value="UniProtKB-EC"/>
</dbReference>
<evidence type="ECO:0000256" key="17">
    <source>
        <dbReference type="ARBA" id="ARBA00023136"/>
    </source>
</evidence>
<dbReference type="GO" id="GO:0006465">
    <property type="term" value="P:signal peptide processing"/>
    <property type="evidence" value="ECO:0007669"/>
    <property type="project" value="InterPro"/>
</dbReference>
<dbReference type="GO" id="GO:0005787">
    <property type="term" value="C:signal peptidase complex"/>
    <property type="evidence" value="ECO:0007669"/>
    <property type="project" value="InterPro"/>
</dbReference>
<dbReference type="Gene3D" id="3.30.230.10">
    <property type="match status" value="1"/>
</dbReference>
<reference evidence="25 27" key="1">
    <citation type="submission" date="2015-11" db="EMBL/GenBank/DDBJ databases">
        <title>Aspergillus lentulus strain IFM 54703T.</title>
        <authorList>
            <person name="Kusuya Y."/>
            <person name="Sakai K."/>
            <person name="Kamei K."/>
            <person name="Takahashi H."/>
            <person name="Yaguchi T."/>
        </authorList>
    </citation>
    <scope>NUCLEOTIDE SEQUENCE [LARGE SCALE GENOMIC DNA]</scope>
    <source>
        <strain evidence="25 27">IFM 54703</strain>
    </source>
</reference>
<keyword evidence="17 22" id="KW-0472">Membrane</keyword>
<accession>A0AAN6BRI3</accession>
<evidence type="ECO:0000256" key="7">
    <source>
        <dbReference type="ARBA" id="ARBA00022605"/>
    </source>
</evidence>